<protein>
    <submittedName>
        <fullName evidence="1">Uncharacterized protein</fullName>
    </submittedName>
</protein>
<organism evidence="1">
    <name type="scientific">Octopus bimaculoides</name>
    <name type="common">California two-spotted octopus</name>
    <dbReference type="NCBI Taxonomy" id="37653"/>
    <lineage>
        <taxon>Eukaryota</taxon>
        <taxon>Metazoa</taxon>
        <taxon>Spiralia</taxon>
        <taxon>Lophotrochozoa</taxon>
        <taxon>Mollusca</taxon>
        <taxon>Cephalopoda</taxon>
        <taxon>Coleoidea</taxon>
        <taxon>Octopodiformes</taxon>
        <taxon>Octopoda</taxon>
        <taxon>Incirrata</taxon>
        <taxon>Octopodidae</taxon>
        <taxon>Octopus</taxon>
    </lineage>
</organism>
<name>A0A0L8I076_OCTBM</name>
<evidence type="ECO:0000313" key="1">
    <source>
        <dbReference type="EMBL" id="KOF94913.1"/>
    </source>
</evidence>
<dbReference type="EMBL" id="KQ416841">
    <property type="protein sequence ID" value="KOF94913.1"/>
    <property type="molecule type" value="Genomic_DNA"/>
</dbReference>
<gene>
    <name evidence="1" type="ORF">OCBIM_22000132mg</name>
</gene>
<accession>A0A0L8I076</accession>
<proteinExistence type="predicted"/>
<dbReference type="AlphaFoldDB" id="A0A0L8I076"/>
<sequence length="62" mass="7051">MAAKHISVTLCACVRAVSLHRKMCEMYLGRKCANEKVVKIEDFYCIECVGITCLRNYQGMSM</sequence>
<reference evidence="1" key="1">
    <citation type="submission" date="2015-07" db="EMBL/GenBank/DDBJ databases">
        <title>MeaNS - Measles Nucleotide Surveillance Program.</title>
        <authorList>
            <person name="Tran T."/>
            <person name="Druce J."/>
        </authorList>
    </citation>
    <scope>NUCLEOTIDE SEQUENCE</scope>
    <source>
        <strain evidence="1">UCB-OBI-ISO-001</strain>
        <tissue evidence="1">Gonad</tissue>
    </source>
</reference>